<dbReference type="InterPro" id="IPR013108">
    <property type="entry name" value="Amidohydro_3"/>
</dbReference>
<gene>
    <name evidence="2" type="ORF">EV670_1528</name>
</gene>
<sequence length="578" mass="62754">MLQAIDLVLRGGRVVDGSGAPPFEADVAIRNGKIVEVGAVARSAGTEIDAAGLVVTPGFVDIHTHYDGQVTWSERLLPSSSHGVTTVVMGNCGVGFAPCRPDQHELLIGLMEGVEDIPHPVLADGLPWTWESFPQYLDFLDGRRFDMDVCAYVPHAPVRVFVMGRRGADREPATPADLAQMERIVHDAMLAGAMGVSTSRTFFHRSADGKSTPSFEAAERELTALAGALKAAGRGALQLITDFDQPEEVFTLLRRLVEHCGRPLTVSLLEGTYGPMTLRWHEVLDWAAQASAEGVPIKAQVLGRAIGVMLGHELTLNPFYTCDSYAALSALPFEQKIQALRQPATRARILAEAVDPDPTIVLGRLAQEFEHMYLLGDPPDYEQPFEQSIAARARRLGVRPQALAYDLMLEGEGRNNLYATLCNYECGSLDTSLAMMRHAGSVLGLGDGGAHCGTICDGSYPTFMLTHWVRDRTRGERVPLPLVVKWLSSDPARTVGLEDRGLVMPGYKADLNVFDPDRLRLHAPEVVHDLPSGGRRLVQRADGYECTIVDGVVVHRRGVPSGSLPGRLVRGPRAAPTT</sequence>
<dbReference type="EMBL" id="SHKP01000005">
    <property type="protein sequence ID" value="RZU00815.1"/>
    <property type="molecule type" value="Genomic_DNA"/>
</dbReference>
<dbReference type="Pfam" id="PF07969">
    <property type="entry name" value="Amidohydro_3"/>
    <property type="match status" value="1"/>
</dbReference>
<dbReference type="RefSeq" id="WP_130431251.1">
    <property type="nucleotide sequence ID" value="NZ_SHKP01000005.1"/>
</dbReference>
<dbReference type="OrthoDB" id="9766983at2"/>
<dbReference type="PANTHER" id="PTHR11647:SF1">
    <property type="entry name" value="COLLAPSIN RESPONSE MEDIATOR PROTEIN"/>
    <property type="match status" value="1"/>
</dbReference>
<protein>
    <submittedName>
        <fullName evidence="2">Dihydroorotase</fullName>
    </submittedName>
</protein>
<dbReference type="SUPFAM" id="SSF51338">
    <property type="entry name" value="Composite domain of metallo-dependent hydrolases"/>
    <property type="match status" value="1"/>
</dbReference>
<evidence type="ECO:0000259" key="1">
    <source>
        <dbReference type="Pfam" id="PF07969"/>
    </source>
</evidence>
<evidence type="ECO:0000313" key="2">
    <source>
        <dbReference type="EMBL" id="RZU00815.1"/>
    </source>
</evidence>
<proteinExistence type="predicted"/>
<keyword evidence="3" id="KW-1185">Reference proteome</keyword>
<accession>A0A4Q7VWF1</accession>
<evidence type="ECO:0000313" key="3">
    <source>
        <dbReference type="Proteomes" id="UP000293671"/>
    </source>
</evidence>
<dbReference type="CDD" id="cd01297">
    <property type="entry name" value="D-aminoacylase"/>
    <property type="match status" value="1"/>
</dbReference>
<dbReference type="PANTHER" id="PTHR11647">
    <property type="entry name" value="HYDRANTOINASE/DIHYDROPYRIMIDINASE FAMILY MEMBER"/>
    <property type="match status" value="1"/>
</dbReference>
<dbReference type="GO" id="GO:0016812">
    <property type="term" value="F:hydrolase activity, acting on carbon-nitrogen (but not peptide) bonds, in cyclic amides"/>
    <property type="evidence" value="ECO:0007669"/>
    <property type="project" value="TreeGrafter"/>
</dbReference>
<dbReference type="SUPFAM" id="SSF51556">
    <property type="entry name" value="Metallo-dependent hydrolases"/>
    <property type="match status" value="1"/>
</dbReference>
<feature type="domain" description="Amidohydrolase 3" evidence="1">
    <location>
        <begin position="47"/>
        <end position="555"/>
    </location>
</feature>
<dbReference type="Proteomes" id="UP000293671">
    <property type="component" value="Unassembled WGS sequence"/>
</dbReference>
<comment type="caution">
    <text evidence="2">The sequence shown here is derived from an EMBL/GenBank/DDBJ whole genome shotgun (WGS) entry which is preliminary data.</text>
</comment>
<dbReference type="InterPro" id="IPR032466">
    <property type="entry name" value="Metal_Hydrolase"/>
</dbReference>
<dbReference type="Gene3D" id="2.30.40.10">
    <property type="entry name" value="Urease, subunit C, domain 1"/>
    <property type="match status" value="1"/>
</dbReference>
<organism evidence="2 3">
    <name type="scientific">Rivibacter subsaxonicus</name>
    <dbReference type="NCBI Taxonomy" id="457575"/>
    <lineage>
        <taxon>Bacteria</taxon>
        <taxon>Pseudomonadati</taxon>
        <taxon>Pseudomonadota</taxon>
        <taxon>Betaproteobacteria</taxon>
        <taxon>Burkholderiales</taxon>
        <taxon>Rivibacter</taxon>
    </lineage>
</organism>
<dbReference type="GO" id="GO:0005829">
    <property type="term" value="C:cytosol"/>
    <property type="evidence" value="ECO:0007669"/>
    <property type="project" value="TreeGrafter"/>
</dbReference>
<dbReference type="Gene3D" id="3.20.20.140">
    <property type="entry name" value="Metal-dependent hydrolases"/>
    <property type="match status" value="2"/>
</dbReference>
<dbReference type="InterPro" id="IPR050378">
    <property type="entry name" value="Metallo-dep_Hydrolases_sf"/>
</dbReference>
<dbReference type="InterPro" id="IPR011059">
    <property type="entry name" value="Metal-dep_hydrolase_composite"/>
</dbReference>
<reference evidence="2 3" key="1">
    <citation type="submission" date="2019-02" db="EMBL/GenBank/DDBJ databases">
        <title>Genomic Encyclopedia of Type Strains, Phase IV (KMG-IV): sequencing the most valuable type-strain genomes for metagenomic binning, comparative biology and taxonomic classification.</title>
        <authorList>
            <person name="Goeker M."/>
        </authorList>
    </citation>
    <scope>NUCLEOTIDE SEQUENCE [LARGE SCALE GENOMIC DNA]</scope>
    <source>
        <strain evidence="2 3">DSM 19570</strain>
    </source>
</reference>
<dbReference type="AlphaFoldDB" id="A0A4Q7VWF1"/>
<name>A0A4Q7VWF1_9BURK</name>